<evidence type="ECO:0000313" key="1">
    <source>
        <dbReference type="EMBL" id="MDR6208771.1"/>
    </source>
</evidence>
<name>A0ACC6IDC7_9ACTN</name>
<evidence type="ECO:0000313" key="2">
    <source>
        <dbReference type="Proteomes" id="UP001261666"/>
    </source>
</evidence>
<comment type="caution">
    <text evidence="1">The sequence shown here is derived from an EMBL/GenBank/DDBJ whole genome shotgun (WGS) entry which is preliminary data.</text>
</comment>
<protein>
    <submittedName>
        <fullName evidence="1">Isocitrate dehydrogenase</fullName>
        <ecNumber evidence="1">1.1.1.42</ecNumber>
    </submittedName>
</protein>
<dbReference type="Proteomes" id="UP001261666">
    <property type="component" value="Unassembled WGS sequence"/>
</dbReference>
<proteinExistence type="predicted"/>
<dbReference type="EMBL" id="JAVIZJ010000001">
    <property type="protein sequence ID" value="MDR6208771.1"/>
    <property type="molecule type" value="Genomic_DNA"/>
</dbReference>
<sequence>MAKIIYTHTDEAPLLATYSFLPIIEAYASTAGVDVETRDISLAGRIIALFPDLLTEEQRLDDALAELGELAKQPEANIIKLPNISASIPQLKAAVKELQSQGYAIPDYPENPQTDEEKATRAKYDKVKGSAVNPVLREGNSDRRAPASVKNYAKVHPHRNKAWSADSKTSVATLGHDDFKTNEKSVVIGDADTLTIVHTAADGTETVLKDGLAVQAGEVVDSTFLSVADLHTFLADALAKAKADDVLFSVHLKATMMKVSDPIIFGHVVKAYFADVFAQYGDDLAAAGLNPNDGLGSILSGLSALPNGAEIEAAFEAALAEGPRLSYVNSDKGITNLHVPSDVIIDASVPALIRNGGKLWGADGGEDDTLVVIPDSSYAGVYSTVIEENKKNGALDPATIGSVPNVGLMAQAAEEYGSHDKTFEAPADGTIEVRDSSGAVLLEHAVRVGDIWRATQTKDVPIRDWVKLAVTRARATGVPAVFWLDEERAHDANLIAKVKEYLPEHDTEGLTIEIMAPDEATAYSLERMRRGEDTISVTGNVLRDYNTDLFPILELGTSAKMLSVVPLINGGGLFETGAGGSAPKHVQQLVEENYLRWDSLGEFFALAASFEHLATTTDNARAQILADTLDRATGTFLNEDKSPTRRVGGIDNRGSHFYLALYWAEELAQQTEDADLAAAFAALAGTLRENEQKIVDELVAVQGKPVDIGGYYRPDGAKADAVMRPSTTLNEALASL</sequence>
<organism evidence="1 2">
    <name type="scientific">Nocardioides zeae</name>
    <dbReference type="NCBI Taxonomy" id="1457234"/>
    <lineage>
        <taxon>Bacteria</taxon>
        <taxon>Bacillati</taxon>
        <taxon>Actinomycetota</taxon>
        <taxon>Actinomycetes</taxon>
        <taxon>Propionibacteriales</taxon>
        <taxon>Nocardioidaceae</taxon>
        <taxon>Nocardioides</taxon>
    </lineage>
</organism>
<accession>A0ACC6IDC7</accession>
<keyword evidence="1" id="KW-0560">Oxidoreductase</keyword>
<gene>
    <name evidence="1" type="ORF">QE364_000459</name>
</gene>
<keyword evidence="2" id="KW-1185">Reference proteome</keyword>
<dbReference type="EC" id="1.1.1.42" evidence="1"/>
<reference evidence="1" key="1">
    <citation type="submission" date="2023-08" db="EMBL/GenBank/DDBJ databases">
        <title>Functional and genomic diversity of the sorghum phyllosphere microbiome.</title>
        <authorList>
            <person name="Shade A."/>
        </authorList>
    </citation>
    <scope>NUCLEOTIDE SEQUENCE</scope>
    <source>
        <strain evidence="1">SORGH_AS_0885</strain>
    </source>
</reference>